<dbReference type="InterPro" id="IPR057326">
    <property type="entry name" value="KR_dom"/>
</dbReference>
<dbReference type="SMART" id="SM01294">
    <property type="entry name" value="PKS_PP_betabranch"/>
    <property type="match status" value="3"/>
</dbReference>
<dbReference type="SMART" id="SM00822">
    <property type="entry name" value="PKS_KR"/>
    <property type="match status" value="2"/>
</dbReference>
<evidence type="ECO:0000313" key="10">
    <source>
        <dbReference type="EMBL" id="MPY61211.1"/>
    </source>
</evidence>
<keyword evidence="5" id="KW-0511">Multifunctional enzyme</keyword>
<comment type="caution">
    <text evidence="10">The sequence shown here is derived from an EMBL/GenBank/DDBJ whole genome shotgun (WGS) entry which is preliminary data.</text>
</comment>
<dbReference type="Gene3D" id="3.40.47.10">
    <property type="match status" value="2"/>
</dbReference>
<accession>A0A5N8XPB7</accession>
<dbReference type="Pfam" id="PF00109">
    <property type="entry name" value="ketoacyl-synt"/>
    <property type="match status" value="2"/>
</dbReference>
<dbReference type="SMART" id="SM00823">
    <property type="entry name" value="PKS_PP"/>
    <property type="match status" value="3"/>
</dbReference>
<dbReference type="Pfam" id="PF00698">
    <property type="entry name" value="Acyl_transf_1"/>
    <property type="match status" value="2"/>
</dbReference>
<keyword evidence="6" id="KW-0012">Acyltransferase</keyword>
<dbReference type="Gene3D" id="3.30.70.3290">
    <property type="match status" value="2"/>
</dbReference>
<dbReference type="GO" id="GO:0031177">
    <property type="term" value="F:phosphopantetheine binding"/>
    <property type="evidence" value="ECO:0007669"/>
    <property type="project" value="InterPro"/>
</dbReference>
<dbReference type="InterPro" id="IPR036291">
    <property type="entry name" value="NAD(P)-bd_dom_sf"/>
</dbReference>
<dbReference type="FunFam" id="3.40.366.10:FF:000002">
    <property type="entry name" value="Probable polyketide synthase 2"/>
    <property type="match status" value="1"/>
</dbReference>
<dbReference type="Pfam" id="PF02801">
    <property type="entry name" value="Ketoacyl-synt_C"/>
    <property type="match status" value="2"/>
</dbReference>
<feature type="domain" description="Ketosynthase family 3 (KS3)" evidence="9">
    <location>
        <begin position="570"/>
        <end position="988"/>
    </location>
</feature>
<feature type="compositionally biased region" description="Low complexity" evidence="7">
    <location>
        <begin position="3684"/>
        <end position="3693"/>
    </location>
</feature>
<protein>
    <submittedName>
        <fullName evidence="10">SDR family NAD(P)-dependent oxidoreductase</fullName>
    </submittedName>
</protein>
<keyword evidence="3" id="KW-0808">Transferase</keyword>
<dbReference type="SUPFAM" id="SSF53901">
    <property type="entry name" value="Thiolase-like"/>
    <property type="match status" value="2"/>
</dbReference>
<dbReference type="Pfam" id="PF18369">
    <property type="entry name" value="PKS_DE"/>
    <property type="match status" value="2"/>
</dbReference>
<evidence type="ECO:0000256" key="1">
    <source>
        <dbReference type="ARBA" id="ARBA00022450"/>
    </source>
</evidence>
<dbReference type="PROSITE" id="PS00012">
    <property type="entry name" value="PHOSPHOPANTETHEINE"/>
    <property type="match status" value="3"/>
</dbReference>
<dbReference type="InterPro" id="IPR001227">
    <property type="entry name" value="Ac_transferase_dom_sf"/>
</dbReference>
<dbReference type="GO" id="GO:0033068">
    <property type="term" value="P:macrolide biosynthetic process"/>
    <property type="evidence" value="ECO:0007669"/>
    <property type="project" value="UniProtKB-ARBA"/>
</dbReference>
<evidence type="ECO:0000313" key="11">
    <source>
        <dbReference type="Proteomes" id="UP000400924"/>
    </source>
</evidence>
<dbReference type="Gene3D" id="1.10.1200.10">
    <property type="entry name" value="ACP-like"/>
    <property type="match status" value="3"/>
</dbReference>
<gene>
    <name evidence="10" type="ORF">FNH08_29950</name>
</gene>
<dbReference type="SMART" id="SM00827">
    <property type="entry name" value="PKS_AT"/>
    <property type="match status" value="2"/>
</dbReference>
<dbReference type="InterPro" id="IPR006162">
    <property type="entry name" value="Ppantetheine_attach_site"/>
</dbReference>
<dbReference type="InterPro" id="IPR018201">
    <property type="entry name" value="Ketoacyl_synth_AS"/>
</dbReference>
<dbReference type="InterPro" id="IPR014030">
    <property type="entry name" value="Ketoacyl_synth_N"/>
</dbReference>
<dbReference type="PROSITE" id="PS52004">
    <property type="entry name" value="KS3_2"/>
    <property type="match status" value="2"/>
</dbReference>
<organism evidence="10 11">
    <name type="scientific">Streptomyces spongiae</name>
    <dbReference type="NCBI Taxonomy" id="565072"/>
    <lineage>
        <taxon>Bacteria</taxon>
        <taxon>Bacillati</taxon>
        <taxon>Actinomycetota</taxon>
        <taxon>Actinomycetes</taxon>
        <taxon>Kitasatosporales</taxon>
        <taxon>Streptomycetaceae</taxon>
        <taxon>Streptomyces</taxon>
    </lineage>
</organism>
<dbReference type="SUPFAM" id="SSF51735">
    <property type="entry name" value="NAD(P)-binding Rossmann-fold domains"/>
    <property type="match status" value="7"/>
</dbReference>
<dbReference type="InterPro" id="IPR016036">
    <property type="entry name" value="Malonyl_transacylase_ACP-bd"/>
</dbReference>
<dbReference type="GO" id="GO:0004315">
    <property type="term" value="F:3-oxoacyl-[acyl-carrier-protein] synthase activity"/>
    <property type="evidence" value="ECO:0007669"/>
    <property type="project" value="InterPro"/>
</dbReference>
<evidence type="ECO:0000259" key="8">
    <source>
        <dbReference type="PROSITE" id="PS50075"/>
    </source>
</evidence>
<keyword evidence="11" id="KW-1185">Reference proteome</keyword>
<dbReference type="SUPFAM" id="SSF55048">
    <property type="entry name" value="Probable ACP-binding domain of malonyl-CoA ACP transacylase"/>
    <property type="match status" value="2"/>
</dbReference>
<evidence type="ECO:0000256" key="3">
    <source>
        <dbReference type="ARBA" id="ARBA00022679"/>
    </source>
</evidence>
<sequence length="3742" mass="385704">TATLTGRWLALLPGNPGNPGNPENADDTWAEDTLAALGTAVERVIVTGDRARTADRLRDLDGPFTGVLSLLALAGEDAAALTAAACQALGDAGLDAPLWCVTRGAVSVLGAGEPVRDPAQAGVWGLGRVVALEHPGRLGGLVDLPGHVDGAAARRLRAVLAGDDTETAVRDSGVYVRRLVRSRRRDTPAAVHELVGPHGTVLITGGTGALGAHAARRLAREGAGHLLLLSRRGPDAPGAAELRDELTALGARVTLAACDAANRDQLAAVLADVPADAPLTAVLHTAGVVEDRVVDDLTPDDFTAVLRAKVTAAENLDELTRDLPVTAFVLYSSTAGVLGAAGQGNYAAANARLDALAARRRADGLPATAIAWGPWAGSGMAAGQDIDRRLRRAGLTPLDPELGVDALLDAVAHGDTAVTVADVDWPRLAALQPASAALLTELAGPAPADELTAGHGGDDLRSRLAELPPAERGRTLLDLLRTRIAAVLGHADQRTVEADWTFRDLGFDSLTTLELRNAIAAATGLTLPASLVYDHPTPQHLADFLLGELLGDTEESTPAAGVPQTRAAADDPIAVVGIGCRFPGGVTGPDDLWRLLADGRDAIGPFPDDRGWDLAGLADGASATHEGGFLDGVADFDAGFFGISPREALAMDPQQRLLLETAWEALERAGIDPTGLRATPTGVFVGTNGQDYATVLRRGTADVQGYAATGNTASVLSGRLSYVLGLEGPAVTVDTACSASLVALHWAVRALRDGDCGLALAGGVSVMSAPDAFVEFSAQGGLASDGRCKAFSAAADGTSWSEGVGVLVLERLSDARRNGHRVLGLIRGSAVNQDGASNGLTAPNGPSQQRVIRHALADAGLRPADVQAVEAHGTGTTLGDPIEAEALLAAYGRDRERSLLLGTVKSNLGHTQAAAGVAGVIKMLLAMRHGVLPRTLHAEEPSPHIGWTPGGLALLTDATEWPAGHAPRRAGVSAFGMSGTNAHVIVEQAPEEPAVAQPTEGGRADGTETGPELAAPWPWVVSARTTAALDAQLDRLRAADRPGTVADVALTLATARAALPHRAVLLAGTDGVTEAARGRARGSRGPLAVLFSGQGSQRLGMGRELHARFPVFADALDAVLARFDLEPGRPLRPVMWGDDPAALDRTGTAQPALFAVEVALFRLLESWGVNPEYVAGHSVGGITAAHVAGILTLDDACALVAARARLMDALPPGGAMAAVRAREEDVRPLLGDTVAVAAVNAPDAVVLSGEESALNAVLDRLDATQVTRLRVSHAFHSPLMEPMLDEFRAVLDRLEFHPPALTVLSDLTGRPAADGELGTADYWVRHVRETVRFADCVSALRDAGVGVFVEAGPDAVLCGAVRAQVEDATPVVPLLRRDGDEATAALTALARLHADGVPVDWAGFFSGTGARLVDLPTYAFEHRRYWPEIAPAPQADPVEAKFWQAVEASDPAALSATLGTDLGSEATAALAGWRRRRRARAAADDLLYRAEWVPLPLPDASGTGRWLLLTGAGDEPWTEAAVAALGTDRLLRTGLDTVADDIAAPATDPDSPTDGTAGPVGVLALPGVVRAHGPDGLLRRLERAGITAPLWCVTHRGVKTGSADPAPDVTPAAAWGAGRVAALESPGRWGGLLDLDNAPDTRLDPLLTLAEDTAHQEGAERELALRADGLRARRVVRARPGADGADWRPRGTVLVIGTGPMGVAVARRAALGGAEHVLLVGRAPATDTADRVLAGTGDSAGAARLTVHACDITDRTALTALLGSPDAAALTAVVHAEEPAGSADGGDAGFAGSAVDGSAGVTGEGFAGAALDGAGGLTGEGLDGAALDGLAGVTGERFAAATRDEPAGTMPDRFAGAALDEPSGGAVDRALAGVLALDELLADRDLDAFVLFGSVAAAWGARGRAAEAAVGGALEAVAERGRESGRAAVAIAWNAWTGTLEPSLAGHLRLTGLPALDPDTALAALDRAVGLGLPAVTAADVDWATFAPAHTASGASTALFAALPEARDALAAANATGPGDDPAARLRADLLALPETERAGSLLDLVREKSALVLGHGTAAADAVEPDRPFRDLGFDSLAAVDLRDQLVRATGLTVPATAVFDHPTPDELARHLLTRLLGTTRQSERTDTPASVPATDDPIVIVGMSCRYPGGVRSPEDLWDLVVAGDDATGDMPLDRGWDFDRLLSGGPGGSITRRGGFLDGAADFDPGFFGISPNEALVMDPQQRLVLEAAWEALERAGIDPTGLRGSDAGVFVGGTSGDYRLPDDLGRWETAQSGSLLSGRVAYALGLQGPTVSVDTACSSSLVALHLAVQALRAGECTVALAGGVTVMSTPVAFVEFTAQGALSADGRCKAFSADADGTGWAEGVGMLVVERLSDAQRHGHQVLSVVRGTAINQDGASNGLTAPNGPAQQRVIRRALAGAGLLAADVDAVEAHGTGTSLGDPIEAQALLATYGQDRERPLLLGSVKSNIGHTQAASGVAGVIKMVQAMSSGMLPRTLHVDRPSPHVDWAAGAVRLLTEPTDWPDTGRPRRAGVSSFGASGTNAHIVLEQAPPAPAVPLAAAGRPDLDGRQPLPVLLSARTPAALRDQARLLLDRITADPLPALADLAYALATGRALFEHRAALTATGPDDLTAGLAALADPSGTADAPGVLRTDAPRPGRVAFLFPGQGSQRLGMGRELYDTHPAFRVALDEVLGHFDPAVRDMMWGDDEAALDRTGTAQPALFAVEVALFRLLEHWGVTPDYVVGHSVGEIAAAHVAGALTLADACRLVAARAHLMDRLSEGGAMTAVQATEDEVRPLLTDRVSLAAVNGPDAVVVSGDADEVQRMAGHFAGLGRRTGRLRVSHAFHSPHMEPMLDDFRAQLAGLTSTAPAVPVVSNLTGRLADAEFGSPEYWVRHVREAVRFADGMRTLRERQVSVLVEVGPGGVLLGMAAAGETASALAVPLLRRDHAETESLTTAVARLRLAGLRVDWDTYFAGTGARRVDLPTYPFQHERFWPEHTARPAAQSGDGDFWAAVEKEDFAQLGARLDIDDDSLAKVLPALLDWRRSRDTETRMDGWRHRVVWQPLSGLPARRATGTWLAVLPASGADDAWTDAVLDGLGTTVVRMLADTTDRAELAARIRASGSGFAGVLSLLTLDDRTTGDGAPVGTVGTAALVQALGDAGLTAPLWCVTRGAVSVGAADAAPVPEQSAVWGLGRVAALEYPDRWGGLVDLPPAMPGARDLGALAGVLAGQGGADAEDQVAVRAGTVFAGRIVPAPGHGRRQDSGSADAAAWQPSGTTLITGGTGALAAHVARRLAKAGAPHLVLAGRRGSDAPGATALRDELTALGTRVTLTACDVADREQLTELLAAIPDGLPLTAVVHTAGVVDDGVLDRLTPERFGTVFRAKAASALLLDDLTRDSDLEVFALFSSATALVGNPGQANYAAANAVLDALAERRRAAGLPATSISWGVWGGGGMAGGAAAEEAMRRVGIEPMDPELAAEMLCRLVTEPHPTALVAGLAADAFAGPAAGRPRALLRGLPGHDRPQAAPEQTAEPAAALRERLAELPTARRTEAVLDLVLARAAAVLGHRDPAAVGAERLFRDLGVDSLGAVELRNQLTAATGLPLAATLVFDHPTPLAIAQHLIERLAPETPAAPDETPEDTRIRSALTGLPLARLREAGLLDDLLALAATTDSATPAAAGPADLEPDPEPDADIDAMALDDLVRAALQGHGAGPGDPTDPHDSYDLTDESAE</sequence>
<dbReference type="InterPro" id="IPR020841">
    <property type="entry name" value="PKS_Beta-ketoAc_synthase_dom"/>
</dbReference>
<dbReference type="GO" id="GO:0006633">
    <property type="term" value="P:fatty acid biosynthetic process"/>
    <property type="evidence" value="ECO:0007669"/>
    <property type="project" value="InterPro"/>
</dbReference>
<feature type="region of interest" description="Disordered" evidence="7">
    <location>
        <begin position="3684"/>
        <end position="3703"/>
    </location>
</feature>
<dbReference type="SMART" id="SM00825">
    <property type="entry name" value="PKS_KS"/>
    <property type="match status" value="2"/>
</dbReference>
<dbReference type="FunFam" id="1.10.1200.10:FF:000007">
    <property type="entry name" value="Probable polyketide synthase pks17"/>
    <property type="match status" value="2"/>
</dbReference>
<dbReference type="PROSITE" id="PS00606">
    <property type="entry name" value="KS3_1"/>
    <property type="match status" value="2"/>
</dbReference>
<dbReference type="Pfam" id="PF00550">
    <property type="entry name" value="PP-binding"/>
    <property type="match status" value="3"/>
</dbReference>
<keyword evidence="1" id="KW-0596">Phosphopantetheine</keyword>
<evidence type="ECO:0000256" key="6">
    <source>
        <dbReference type="ARBA" id="ARBA00023315"/>
    </source>
</evidence>
<dbReference type="InterPro" id="IPR014031">
    <property type="entry name" value="Ketoacyl_synth_C"/>
</dbReference>
<dbReference type="InterPro" id="IPR050091">
    <property type="entry name" value="PKS_NRPS_Biosynth_Enz"/>
</dbReference>
<dbReference type="SUPFAM" id="SSF52151">
    <property type="entry name" value="FabD/lysophospholipase-like"/>
    <property type="match status" value="2"/>
</dbReference>
<feature type="domain" description="Carrier" evidence="8">
    <location>
        <begin position="3561"/>
        <end position="3636"/>
    </location>
</feature>
<evidence type="ECO:0000256" key="7">
    <source>
        <dbReference type="SAM" id="MobiDB-lite"/>
    </source>
</evidence>
<keyword evidence="2" id="KW-0597">Phosphoprotein</keyword>
<feature type="region of interest" description="Disordered" evidence="7">
    <location>
        <begin position="3714"/>
        <end position="3742"/>
    </location>
</feature>
<dbReference type="NCBIfam" id="NF045894">
    <property type="entry name" value="PKS_plus_SDR"/>
    <property type="match status" value="1"/>
</dbReference>
<dbReference type="CDD" id="cd08952">
    <property type="entry name" value="KR_1_SDR_x"/>
    <property type="match status" value="3"/>
</dbReference>
<dbReference type="InterPro" id="IPR013968">
    <property type="entry name" value="PKS_KR"/>
</dbReference>
<dbReference type="OrthoDB" id="9778690at2"/>
<dbReference type="Proteomes" id="UP000400924">
    <property type="component" value="Unassembled WGS sequence"/>
</dbReference>
<dbReference type="InterPro" id="IPR009081">
    <property type="entry name" value="PP-bd_ACP"/>
</dbReference>
<proteinExistence type="predicted"/>
<dbReference type="InterPro" id="IPR020806">
    <property type="entry name" value="PKS_PP-bd"/>
</dbReference>
<dbReference type="EMBL" id="VJZC01000280">
    <property type="protein sequence ID" value="MPY61211.1"/>
    <property type="molecule type" value="Genomic_DNA"/>
</dbReference>
<feature type="domain" description="Carrier" evidence="8">
    <location>
        <begin position="2040"/>
        <end position="2117"/>
    </location>
</feature>
<dbReference type="InterPro" id="IPR041618">
    <property type="entry name" value="PKS_DE"/>
</dbReference>
<feature type="domain" description="Ketosynthase family 3 (KS3)" evidence="9">
    <location>
        <begin position="2137"/>
        <end position="2552"/>
    </location>
</feature>
<dbReference type="PROSITE" id="PS50075">
    <property type="entry name" value="CARRIER"/>
    <property type="match status" value="3"/>
</dbReference>
<dbReference type="InterPro" id="IPR036736">
    <property type="entry name" value="ACP-like_sf"/>
</dbReference>
<dbReference type="Pfam" id="PF16197">
    <property type="entry name" value="KAsynt_C_assoc"/>
    <property type="match status" value="2"/>
</dbReference>
<reference evidence="10 11" key="1">
    <citation type="submission" date="2019-07" db="EMBL/GenBank/DDBJ databases">
        <title>New species of Amycolatopsis and Streptomyces.</title>
        <authorList>
            <person name="Duangmal K."/>
            <person name="Teo W.F.A."/>
            <person name="Lipun K."/>
        </authorList>
    </citation>
    <scope>NUCLEOTIDE SEQUENCE [LARGE SCALE GENOMIC DNA]</scope>
    <source>
        <strain evidence="10 11">NBRC 106415</strain>
    </source>
</reference>
<dbReference type="Gene3D" id="3.40.50.720">
    <property type="entry name" value="NAD(P)-binding Rossmann-like Domain"/>
    <property type="match status" value="4"/>
</dbReference>
<dbReference type="Gene3D" id="3.40.366.10">
    <property type="entry name" value="Malonyl-Coenzyme A Acyl Carrier Protein, domain 2"/>
    <property type="match status" value="2"/>
</dbReference>
<keyword evidence="4" id="KW-0045">Antibiotic biosynthesis</keyword>
<dbReference type="InterPro" id="IPR032821">
    <property type="entry name" value="PKS_assoc"/>
</dbReference>
<dbReference type="Gene3D" id="6.10.140.1830">
    <property type="match status" value="1"/>
</dbReference>
<feature type="non-terminal residue" evidence="10">
    <location>
        <position position="1"/>
    </location>
</feature>
<dbReference type="PANTHER" id="PTHR43775:SF51">
    <property type="entry name" value="INACTIVE PHENOLPHTHIOCEROL SYNTHESIS POLYKETIDE SYNTHASE TYPE I PKS1-RELATED"/>
    <property type="match status" value="1"/>
</dbReference>
<dbReference type="PANTHER" id="PTHR43775">
    <property type="entry name" value="FATTY ACID SYNTHASE"/>
    <property type="match status" value="1"/>
</dbReference>
<dbReference type="InterPro" id="IPR016035">
    <property type="entry name" value="Acyl_Trfase/lysoPLipase"/>
</dbReference>
<feature type="compositionally biased region" description="Acidic residues" evidence="7">
    <location>
        <begin position="3694"/>
        <end position="3703"/>
    </location>
</feature>
<dbReference type="FunFam" id="3.40.47.10:FF:000019">
    <property type="entry name" value="Polyketide synthase type I"/>
    <property type="match status" value="2"/>
</dbReference>
<dbReference type="SUPFAM" id="SSF47336">
    <property type="entry name" value="ACP-like"/>
    <property type="match status" value="3"/>
</dbReference>
<dbReference type="InterPro" id="IPR014043">
    <property type="entry name" value="Acyl_transferase_dom"/>
</dbReference>
<evidence type="ECO:0000256" key="2">
    <source>
        <dbReference type="ARBA" id="ARBA00022553"/>
    </source>
</evidence>
<dbReference type="GO" id="GO:0004312">
    <property type="term" value="F:fatty acid synthase activity"/>
    <property type="evidence" value="ECO:0007669"/>
    <property type="project" value="TreeGrafter"/>
</dbReference>
<dbReference type="Pfam" id="PF08659">
    <property type="entry name" value="KR"/>
    <property type="match status" value="4"/>
</dbReference>
<evidence type="ECO:0000259" key="9">
    <source>
        <dbReference type="PROSITE" id="PS52004"/>
    </source>
</evidence>
<feature type="domain" description="Carrier" evidence="8">
    <location>
        <begin position="474"/>
        <end position="549"/>
    </location>
</feature>
<dbReference type="InterPro" id="IPR016039">
    <property type="entry name" value="Thiolase-like"/>
</dbReference>
<evidence type="ECO:0000256" key="4">
    <source>
        <dbReference type="ARBA" id="ARBA00023194"/>
    </source>
</evidence>
<evidence type="ECO:0000256" key="5">
    <source>
        <dbReference type="ARBA" id="ARBA00023268"/>
    </source>
</evidence>
<name>A0A5N8XPB7_9ACTN</name>
<feature type="region of interest" description="Disordered" evidence="7">
    <location>
        <begin position="993"/>
        <end position="1013"/>
    </location>
</feature>
<dbReference type="CDD" id="cd00833">
    <property type="entry name" value="PKS"/>
    <property type="match status" value="2"/>
</dbReference>